<evidence type="ECO:0000256" key="2">
    <source>
        <dbReference type="ARBA" id="ARBA00022737"/>
    </source>
</evidence>
<keyword evidence="4" id="KW-0238">DNA-binding</keyword>
<dbReference type="STRING" id="4540.A0A3L6RHH4"/>
<name>A0A3L6RHH4_PANMI</name>
<accession>A0A3L6RHH4</accession>
<evidence type="ECO:0000256" key="4">
    <source>
        <dbReference type="ARBA" id="ARBA00023125"/>
    </source>
</evidence>
<dbReference type="SUPFAM" id="SSF46689">
    <property type="entry name" value="Homeodomain-like"/>
    <property type="match status" value="1"/>
</dbReference>
<keyword evidence="6" id="KW-0539">Nucleus</keyword>
<dbReference type="AlphaFoldDB" id="A0A3L6RHH4"/>
<comment type="caution">
    <text evidence="9">The sequence shown here is derived from an EMBL/GenBank/DDBJ whole genome shotgun (WGS) entry which is preliminary data.</text>
</comment>
<keyword evidence="2" id="KW-0677">Repeat</keyword>
<reference evidence="10" key="1">
    <citation type="journal article" date="2019" name="Nat. Commun.">
        <title>The genome of broomcorn millet.</title>
        <authorList>
            <person name="Zou C."/>
            <person name="Miki D."/>
            <person name="Li D."/>
            <person name="Tang Q."/>
            <person name="Xiao L."/>
            <person name="Rajput S."/>
            <person name="Deng P."/>
            <person name="Jia W."/>
            <person name="Huang R."/>
            <person name="Zhang M."/>
            <person name="Sun Y."/>
            <person name="Hu J."/>
            <person name="Fu X."/>
            <person name="Schnable P.S."/>
            <person name="Li F."/>
            <person name="Zhang H."/>
            <person name="Feng B."/>
            <person name="Zhu X."/>
            <person name="Liu R."/>
            <person name="Schnable J.C."/>
            <person name="Zhu J.-K."/>
            <person name="Zhang H."/>
        </authorList>
    </citation>
    <scope>NUCLEOTIDE SEQUENCE [LARGE SCALE GENOMIC DNA]</scope>
</reference>
<dbReference type="InterPro" id="IPR009057">
    <property type="entry name" value="Homeodomain-like_sf"/>
</dbReference>
<gene>
    <name evidence="9" type="ORF">C2845_PM13G18840</name>
</gene>
<keyword evidence="3" id="KW-0805">Transcription regulation</keyword>
<evidence type="ECO:0000256" key="1">
    <source>
        <dbReference type="ARBA" id="ARBA00004123"/>
    </source>
</evidence>
<dbReference type="PROSITE" id="PS50090">
    <property type="entry name" value="MYB_LIKE"/>
    <property type="match status" value="1"/>
</dbReference>
<dbReference type="Gene3D" id="1.10.10.60">
    <property type="entry name" value="Homeodomain-like"/>
    <property type="match status" value="1"/>
</dbReference>
<dbReference type="EMBL" id="PQIB02000008">
    <property type="protein sequence ID" value="RLN03776.1"/>
    <property type="molecule type" value="Genomic_DNA"/>
</dbReference>
<evidence type="ECO:0000313" key="9">
    <source>
        <dbReference type="EMBL" id="RLN03776.1"/>
    </source>
</evidence>
<dbReference type="GO" id="GO:0003677">
    <property type="term" value="F:DNA binding"/>
    <property type="evidence" value="ECO:0007669"/>
    <property type="project" value="UniProtKB-KW"/>
</dbReference>
<dbReference type="Pfam" id="PF00249">
    <property type="entry name" value="Myb_DNA-binding"/>
    <property type="match status" value="1"/>
</dbReference>
<dbReference type="PROSITE" id="PS51294">
    <property type="entry name" value="HTH_MYB"/>
    <property type="match status" value="1"/>
</dbReference>
<keyword evidence="5" id="KW-0804">Transcription</keyword>
<evidence type="ECO:0000256" key="5">
    <source>
        <dbReference type="ARBA" id="ARBA00023163"/>
    </source>
</evidence>
<comment type="subcellular location">
    <subcellularLocation>
        <location evidence="1">Nucleus</location>
    </subcellularLocation>
</comment>
<dbReference type="PANTHER" id="PTHR47994:SF5">
    <property type="entry name" value="F14D16.11-RELATED"/>
    <property type="match status" value="1"/>
</dbReference>
<dbReference type="CDD" id="cd00167">
    <property type="entry name" value="SANT"/>
    <property type="match status" value="1"/>
</dbReference>
<evidence type="ECO:0000256" key="6">
    <source>
        <dbReference type="ARBA" id="ARBA00023242"/>
    </source>
</evidence>
<feature type="domain" description="Myb-like" evidence="7">
    <location>
        <begin position="4"/>
        <end position="27"/>
    </location>
</feature>
<dbReference type="GO" id="GO:0005634">
    <property type="term" value="C:nucleus"/>
    <property type="evidence" value="ECO:0007669"/>
    <property type="project" value="UniProtKB-SubCell"/>
</dbReference>
<keyword evidence="10" id="KW-1185">Reference proteome</keyword>
<protein>
    <submittedName>
        <fullName evidence="9">Myb-related protein Zm1-like</fullName>
    </submittedName>
</protein>
<evidence type="ECO:0000259" key="8">
    <source>
        <dbReference type="PROSITE" id="PS51294"/>
    </source>
</evidence>
<dbReference type="Proteomes" id="UP000275267">
    <property type="component" value="Unassembled WGS sequence"/>
</dbReference>
<evidence type="ECO:0000313" key="10">
    <source>
        <dbReference type="Proteomes" id="UP000275267"/>
    </source>
</evidence>
<dbReference type="InterPro" id="IPR001005">
    <property type="entry name" value="SANT/Myb"/>
</dbReference>
<proteinExistence type="predicted"/>
<dbReference type="InterPro" id="IPR015495">
    <property type="entry name" value="Myb_TF_plants"/>
</dbReference>
<dbReference type="InterPro" id="IPR017930">
    <property type="entry name" value="Myb_dom"/>
</dbReference>
<sequence>MAWWSQIAAQLPGRTDNEVKNFWNSYIKKRLRERGIDPATHQPLAEPAAAACRAVFGDVVDVILATAPRQAPPLADPMPLDGVNKLPLNCPAATAPLDVAGREGNLGAGLWVELVAGLPQPADDDGAAIGELLVGGVPPVRGWGRGGRE</sequence>
<evidence type="ECO:0000259" key="7">
    <source>
        <dbReference type="PROSITE" id="PS50090"/>
    </source>
</evidence>
<evidence type="ECO:0000256" key="3">
    <source>
        <dbReference type="ARBA" id="ARBA00023015"/>
    </source>
</evidence>
<feature type="domain" description="HTH myb-type" evidence="8">
    <location>
        <begin position="1"/>
        <end position="31"/>
    </location>
</feature>
<dbReference type="OrthoDB" id="2143914at2759"/>
<dbReference type="PANTHER" id="PTHR47994">
    <property type="entry name" value="F14D16.11-RELATED"/>
    <property type="match status" value="1"/>
</dbReference>
<organism evidence="9 10">
    <name type="scientific">Panicum miliaceum</name>
    <name type="common">Proso millet</name>
    <name type="synonym">Broomcorn millet</name>
    <dbReference type="NCBI Taxonomy" id="4540"/>
    <lineage>
        <taxon>Eukaryota</taxon>
        <taxon>Viridiplantae</taxon>
        <taxon>Streptophyta</taxon>
        <taxon>Embryophyta</taxon>
        <taxon>Tracheophyta</taxon>
        <taxon>Spermatophyta</taxon>
        <taxon>Magnoliopsida</taxon>
        <taxon>Liliopsida</taxon>
        <taxon>Poales</taxon>
        <taxon>Poaceae</taxon>
        <taxon>PACMAD clade</taxon>
        <taxon>Panicoideae</taxon>
        <taxon>Panicodae</taxon>
        <taxon>Paniceae</taxon>
        <taxon>Panicinae</taxon>
        <taxon>Panicum</taxon>
        <taxon>Panicum sect. Panicum</taxon>
    </lineage>
</organism>